<proteinExistence type="predicted"/>
<comment type="caution">
    <text evidence="1">The sequence shown here is derived from an EMBL/GenBank/DDBJ whole genome shotgun (WGS) entry which is preliminary data.</text>
</comment>
<evidence type="ECO:0000313" key="2">
    <source>
        <dbReference type="Proteomes" id="UP000256645"/>
    </source>
</evidence>
<organism evidence="1 2">
    <name type="scientific">Coleophoma cylindrospora</name>
    <dbReference type="NCBI Taxonomy" id="1849047"/>
    <lineage>
        <taxon>Eukaryota</taxon>
        <taxon>Fungi</taxon>
        <taxon>Dikarya</taxon>
        <taxon>Ascomycota</taxon>
        <taxon>Pezizomycotina</taxon>
        <taxon>Leotiomycetes</taxon>
        <taxon>Helotiales</taxon>
        <taxon>Dermateaceae</taxon>
        <taxon>Coleophoma</taxon>
    </lineage>
</organism>
<protein>
    <submittedName>
        <fullName evidence="1">Uncharacterized protein</fullName>
    </submittedName>
</protein>
<evidence type="ECO:0000313" key="1">
    <source>
        <dbReference type="EMBL" id="RDW72908.1"/>
    </source>
</evidence>
<keyword evidence="2" id="KW-1185">Reference proteome</keyword>
<dbReference type="OrthoDB" id="3536670at2759"/>
<dbReference type="EMBL" id="PDLM01000007">
    <property type="protein sequence ID" value="RDW72908.1"/>
    <property type="molecule type" value="Genomic_DNA"/>
</dbReference>
<gene>
    <name evidence="1" type="ORF">BP6252_06815</name>
</gene>
<accession>A0A3D8RG46</accession>
<dbReference type="Proteomes" id="UP000256645">
    <property type="component" value="Unassembled WGS sequence"/>
</dbReference>
<name>A0A3D8RG46_9HELO</name>
<dbReference type="AlphaFoldDB" id="A0A3D8RG46"/>
<sequence length="214" mass="22750">MFCAGQSPSADQRLALSFQCVRAIVSAHSAGVPRAKAIAQPPSQRQKPRLFRYNIVPSTHLLSNPLASRLKDLSPHLHHLHQVLSPATLLTMYIPPLTAPLLYALLSLNPAAVTTLANAPAGSTVARQEVTSPSPSASIVNATVSCREGEFQDPDLDIVNIVCGDYYQCGGGSEAERFDPDGEGGQIAVWTAECFDCKAGQPPDRASGCVYTPI</sequence>
<reference evidence="1" key="1">
    <citation type="journal article" date="2018" name="IMA Fungus">
        <title>IMA Genome-F 9: Draft genome sequence of Annulohypoxylon stygium, Aspergillus mulundensis, Berkeleyomyces basicola (syn. Thielaviopsis basicola), Ceratocystis smalleyi, two Cercospora beticola strains, Coleophoma cylindrospora, Fusarium fracticaudum, Phialophora cf. hyalina, and Morchella septimelata.</title>
        <authorList>
            <person name="Wingfield B.D."/>
            <person name="Bills G.F."/>
            <person name="Dong Y."/>
            <person name="Huang W."/>
            <person name="Nel W.J."/>
            <person name="Swalarsk-Parry B.S."/>
            <person name="Vaghefi N."/>
            <person name="Wilken P.M."/>
            <person name="An Z."/>
            <person name="de Beer Z.W."/>
            <person name="De Vos L."/>
            <person name="Chen L."/>
            <person name="Duong T.A."/>
            <person name="Gao Y."/>
            <person name="Hammerbacher A."/>
            <person name="Kikkert J.R."/>
            <person name="Li Y."/>
            <person name="Li H."/>
            <person name="Li K."/>
            <person name="Li Q."/>
            <person name="Liu X."/>
            <person name="Ma X."/>
            <person name="Naidoo K."/>
            <person name="Pethybridge S.J."/>
            <person name="Sun J."/>
            <person name="Steenkamp E.T."/>
            <person name="van der Nest M.A."/>
            <person name="van Wyk S."/>
            <person name="Wingfield M.J."/>
            <person name="Xiong C."/>
            <person name="Yue Q."/>
            <person name="Zhang X."/>
        </authorList>
    </citation>
    <scope>NUCLEOTIDE SEQUENCE [LARGE SCALE GENOMIC DNA]</scope>
    <source>
        <strain evidence="1">BP6252</strain>
    </source>
</reference>